<feature type="region of interest" description="Disordered" evidence="2">
    <location>
        <begin position="132"/>
        <end position="157"/>
    </location>
</feature>
<evidence type="ECO:0000256" key="1">
    <source>
        <dbReference type="PROSITE-ProRule" id="PRU00047"/>
    </source>
</evidence>
<dbReference type="Gene3D" id="4.10.60.10">
    <property type="entry name" value="Zinc finger, CCHC-type"/>
    <property type="match status" value="1"/>
</dbReference>
<dbReference type="PROSITE" id="PS50158">
    <property type="entry name" value="ZF_CCHC"/>
    <property type="match status" value="1"/>
</dbReference>
<dbReference type="InterPro" id="IPR001878">
    <property type="entry name" value="Znf_CCHC"/>
</dbReference>
<evidence type="ECO:0000313" key="5">
    <source>
        <dbReference type="Proteomes" id="UP001054889"/>
    </source>
</evidence>
<gene>
    <name evidence="4" type="primary">gb01978</name>
    <name evidence="4" type="ORF">PR202_gb01978</name>
</gene>
<feature type="region of interest" description="Disordered" evidence="2">
    <location>
        <begin position="268"/>
        <end position="315"/>
    </location>
</feature>
<dbReference type="Proteomes" id="UP001054889">
    <property type="component" value="Unassembled WGS sequence"/>
</dbReference>
<sequence>MGSITLKENDEEEALFIRKKGPLRGRGEAKEWTRGGRRCPKKSSYSEGAQQESEDEDQQDLMERRRKRGEWFNCGKKGHLARDCESLRKHSEGNVATTKDMMVSGYFSEEEWNANTGITIEDDEAYFVEDLTASDTPSSNEEDEVEEEEEEWDMEEGFSIEVRDPKLSNDLVFENARDEDWETLPNDKEDIEYEEIEPLYQENKEVQENVEVIGGPLAAQEDIKVHCAVKKAQEASDKNWRMRKKACERYVTNAAQVTLPSYKEVAKGQVWRRSKKKESSQNSELNEEHKVSSTQRQEKKKARNGRAQKIQASMH</sequence>
<feature type="compositionally biased region" description="Acidic residues" evidence="2">
    <location>
        <begin position="140"/>
        <end position="157"/>
    </location>
</feature>
<dbReference type="Pfam" id="PF00098">
    <property type="entry name" value="zf-CCHC"/>
    <property type="match status" value="1"/>
</dbReference>
<dbReference type="GO" id="GO:0003676">
    <property type="term" value="F:nucleic acid binding"/>
    <property type="evidence" value="ECO:0007669"/>
    <property type="project" value="InterPro"/>
</dbReference>
<dbReference type="AlphaFoldDB" id="A0AAV5DVR4"/>
<evidence type="ECO:0000259" key="3">
    <source>
        <dbReference type="PROSITE" id="PS50158"/>
    </source>
</evidence>
<name>A0AAV5DVR4_ELECO</name>
<keyword evidence="1" id="KW-0479">Metal-binding</keyword>
<evidence type="ECO:0000256" key="2">
    <source>
        <dbReference type="SAM" id="MobiDB-lite"/>
    </source>
</evidence>
<feature type="domain" description="CCHC-type" evidence="3">
    <location>
        <begin position="72"/>
        <end position="86"/>
    </location>
</feature>
<accession>A0AAV5DVR4</accession>
<keyword evidence="1" id="KW-0863">Zinc-finger</keyword>
<feature type="region of interest" description="Disordered" evidence="2">
    <location>
        <begin position="17"/>
        <end position="64"/>
    </location>
</feature>
<dbReference type="EMBL" id="BQKI01000071">
    <property type="protein sequence ID" value="GJN15088.1"/>
    <property type="molecule type" value="Genomic_DNA"/>
</dbReference>
<dbReference type="GO" id="GO:0008270">
    <property type="term" value="F:zinc ion binding"/>
    <property type="evidence" value="ECO:0007669"/>
    <property type="project" value="UniProtKB-KW"/>
</dbReference>
<feature type="compositionally biased region" description="Basic and acidic residues" evidence="2">
    <location>
        <begin position="25"/>
        <end position="34"/>
    </location>
</feature>
<evidence type="ECO:0000313" key="4">
    <source>
        <dbReference type="EMBL" id="GJN15088.1"/>
    </source>
</evidence>
<organism evidence="4 5">
    <name type="scientific">Eleusine coracana subsp. coracana</name>
    <dbReference type="NCBI Taxonomy" id="191504"/>
    <lineage>
        <taxon>Eukaryota</taxon>
        <taxon>Viridiplantae</taxon>
        <taxon>Streptophyta</taxon>
        <taxon>Embryophyta</taxon>
        <taxon>Tracheophyta</taxon>
        <taxon>Spermatophyta</taxon>
        <taxon>Magnoliopsida</taxon>
        <taxon>Liliopsida</taxon>
        <taxon>Poales</taxon>
        <taxon>Poaceae</taxon>
        <taxon>PACMAD clade</taxon>
        <taxon>Chloridoideae</taxon>
        <taxon>Cynodonteae</taxon>
        <taxon>Eleusininae</taxon>
        <taxon>Eleusine</taxon>
    </lineage>
</organism>
<reference evidence="4" key="1">
    <citation type="journal article" date="2018" name="DNA Res.">
        <title>Multiple hybrid de novo genome assembly of finger millet, an orphan allotetraploid crop.</title>
        <authorList>
            <person name="Hatakeyama M."/>
            <person name="Aluri S."/>
            <person name="Balachadran M.T."/>
            <person name="Sivarajan S.R."/>
            <person name="Patrignani A."/>
            <person name="Gruter S."/>
            <person name="Poveda L."/>
            <person name="Shimizu-Inatsugi R."/>
            <person name="Baeten J."/>
            <person name="Francoijs K.J."/>
            <person name="Nataraja K.N."/>
            <person name="Reddy Y.A.N."/>
            <person name="Phadnis S."/>
            <person name="Ravikumar R.L."/>
            <person name="Schlapbach R."/>
            <person name="Sreeman S.M."/>
            <person name="Shimizu K.K."/>
        </authorList>
    </citation>
    <scope>NUCLEOTIDE SEQUENCE</scope>
</reference>
<reference evidence="4" key="2">
    <citation type="submission" date="2021-12" db="EMBL/GenBank/DDBJ databases">
        <title>Resequencing data analysis of finger millet.</title>
        <authorList>
            <person name="Hatakeyama M."/>
            <person name="Aluri S."/>
            <person name="Balachadran M.T."/>
            <person name="Sivarajan S.R."/>
            <person name="Poveda L."/>
            <person name="Shimizu-Inatsugi R."/>
            <person name="Schlapbach R."/>
            <person name="Sreeman S.M."/>
            <person name="Shimizu K.K."/>
        </authorList>
    </citation>
    <scope>NUCLEOTIDE SEQUENCE</scope>
</reference>
<comment type="caution">
    <text evidence="4">The sequence shown here is derived from an EMBL/GenBank/DDBJ whole genome shotgun (WGS) entry which is preliminary data.</text>
</comment>
<dbReference type="SUPFAM" id="SSF57756">
    <property type="entry name" value="Retrovirus zinc finger-like domains"/>
    <property type="match status" value="1"/>
</dbReference>
<dbReference type="InterPro" id="IPR036875">
    <property type="entry name" value="Znf_CCHC_sf"/>
</dbReference>
<proteinExistence type="predicted"/>
<protein>
    <recommendedName>
        <fullName evidence="3">CCHC-type domain-containing protein</fullName>
    </recommendedName>
</protein>
<keyword evidence="1" id="KW-0862">Zinc</keyword>
<keyword evidence="5" id="KW-1185">Reference proteome</keyword>